<dbReference type="PANTHER" id="PTHR38886:SF1">
    <property type="entry name" value="NACHT-NTPASE AND P-LOOP NTPASES N-TERMINAL DOMAIN-CONTAINING PROTEIN"/>
    <property type="match status" value="1"/>
</dbReference>
<dbReference type="EMBL" id="JBHFEH010000015">
    <property type="protein sequence ID" value="KAL2054499.1"/>
    <property type="molecule type" value="Genomic_DNA"/>
</dbReference>
<dbReference type="PANTHER" id="PTHR38886">
    <property type="entry name" value="SESA DOMAIN-CONTAINING PROTEIN"/>
    <property type="match status" value="1"/>
</dbReference>
<evidence type="ECO:0000313" key="1">
    <source>
        <dbReference type="EMBL" id="KAL2054499.1"/>
    </source>
</evidence>
<keyword evidence="2" id="KW-1185">Reference proteome</keyword>
<evidence type="ECO:0000313" key="2">
    <source>
        <dbReference type="Proteomes" id="UP001590951"/>
    </source>
</evidence>
<proteinExistence type="predicted"/>
<organism evidence="1 2">
    <name type="scientific">Lepraria finkii</name>
    <dbReference type="NCBI Taxonomy" id="1340010"/>
    <lineage>
        <taxon>Eukaryota</taxon>
        <taxon>Fungi</taxon>
        <taxon>Dikarya</taxon>
        <taxon>Ascomycota</taxon>
        <taxon>Pezizomycotina</taxon>
        <taxon>Lecanoromycetes</taxon>
        <taxon>OSLEUM clade</taxon>
        <taxon>Lecanoromycetidae</taxon>
        <taxon>Lecanorales</taxon>
        <taxon>Lecanorineae</taxon>
        <taxon>Stereocaulaceae</taxon>
        <taxon>Lepraria</taxon>
    </lineage>
</organism>
<dbReference type="Proteomes" id="UP001590951">
    <property type="component" value="Unassembled WGS sequence"/>
</dbReference>
<accession>A0ABR4BCH0</accession>
<evidence type="ECO:0008006" key="3">
    <source>
        <dbReference type="Google" id="ProtNLM"/>
    </source>
</evidence>
<comment type="caution">
    <text evidence="1">The sequence shown here is derived from an EMBL/GenBank/DDBJ whole genome shotgun (WGS) entry which is preliminary data.</text>
</comment>
<gene>
    <name evidence="1" type="ORF">ABVK25_005247</name>
</gene>
<sequence>MVLPFGFSTSDFIGAIGLINDFRKALRDTGGSKDEFLLLSQDLAQLQMVLEQLKDGVWSEGGNVGHVNAVRAMALTVQRPLNEFLEKIKKYGSMSTSASSLKMQFLSNARKMQWALAMREDASRLRAIIASKLLTLSLLLALPTTSRLSRVENRTNALQRGIENTREDLMTMIQDCRDSNAQTHQDIRGSLEDNEAASAAAIQNLS</sequence>
<name>A0ABR4BCH0_9LECA</name>
<protein>
    <recommendedName>
        <fullName evidence="3">Fungal N-terminal domain-containing protein</fullName>
    </recommendedName>
</protein>
<reference evidence="1 2" key="1">
    <citation type="submission" date="2024-09" db="EMBL/GenBank/DDBJ databases">
        <title>Rethinking Asexuality: The Enigmatic Case of Functional Sexual Genes in Lepraria (Stereocaulaceae).</title>
        <authorList>
            <person name="Doellman M."/>
            <person name="Sun Y."/>
            <person name="Barcenas-Pena A."/>
            <person name="Lumbsch H.T."/>
            <person name="Grewe F."/>
        </authorList>
    </citation>
    <scope>NUCLEOTIDE SEQUENCE [LARGE SCALE GENOMIC DNA]</scope>
    <source>
        <strain evidence="1 2">Grewe 0041</strain>
    </source>
</reference>